<accession>U2QW58</accession>
<dbReference type="GeneID" id="95360662"/>
<dbReference type="InterPro" id="IPR009097">
    <property type="entry name" value="Cyclic_Pdiesterase"/>
</dbReference>
<keyword evidence="2" id="KW-1185">Reference proteome</keyword>
<dbReference type="AlphaFoldDB" id="U2QW58"/>
<proteinExistence type="predicted"/>
<gene>
    <name evidence="1" type="ORF">HMPREF0682_0881</name>
</gene>
<dbReference type="Gene3D" id="3.90.1140.10">
    <property type="entry name" value="Cyclic phosphodiesterase"/>
    <property type="match status" value="1"/>
</dbReference>
<keyword evidence="1" id="KW-0436">Ligase</keyword>
<dbReference type="GO" id="GO:0016874">
    <property type="term" value="F:ligase activity"/>
    <property type="evidence" value="ECO:0007669"/>
    <property type="project" value="UniProtKB-KW"/>
</dbReference>
<dbReference type="Pfam" id="PF13563">
    <property type="entry name" value="2_5_RNA_ligase2"/>
    <property type="match status" value="1"/>
</dbReference>
<dbReference type="RefSeq" id="WP_021796782.1">
    <property type="nucleotide sequence ID" value="NZ_ACVN02000084.1"/>
</dbReference>
<protein>
    <submittedName>
        <fullName evidence="1">2'-5' RNA ligase family protein</fullName>
    </submittedName>
</protein>
<name>U2QW58_9ACTN</name>
<comment type="caution">
    <text evidence="1">The sequence shown here is derived from an EMBL/GenBank/DDBJ whole genome shotgun (WGS) entry which is preliminary data.</text>
</comment>
<organism evidence="1 2">
    <name type="scientific">Propionibacterium acidifaciens F0233</name>
    <dbReference type="NCBI Taxonomy" id="553198"/>
    <lineage>
        <taxon>Bacteria</taxon>
        <taxon>Bacillati</taxon>
        <taxon>Actinomycetota</taxon>
        <taxon>Actinomycetes</taxon>
        <taxon>Propionibacteriales</taxon>
        <taxon>Propionibacteriaceae</taxon>
        <taxon>Propionibacterium</taxon>
    </lineage>
</organism>
<evidence type="ECO:0000313" key="2">
    <source>
        <dbReference type="Proteomes" id="UP000017052"/>
    </source>
</evidence>
<dbReference type="Proteomes" id="UP000017052">
    <property type="component" value="Unassembled WGS sequence"/>
</dbReference>
<sequence length="183" mass="20274">MAASEAPEPEQGPSSWRGHGVLLVPVPRLEPFVRARTAFYDETFLSADPAFTHAHVTLLAPLHELPDHDTVARALAGHGPFDFRLARLEAFPDGVIHLRPDERAPFSALIHALMRAHPQVRPFGGDDPEPHLTLDRISRDVSLASTRTLLGDLVPARCRAERVELHWYEANACRVLDGWPLPG</sequence>
<dbReference type="EMBL" id="ACVN02000084">
    <property type="protein sequence ID" value="ERK60439.1"/>
    <property type="molecule type" value="Genomic_DNA"/>
</dbReference>
<reference evidence="1" key="1">
    <citation type="submission" date="2013-08" db="EMBL/GenBank/DDBJ databases">
        <authorList>
            <person name="Durkin A.S."/>
            <person name="Haft D.R."/>
            <person name="McCorrison J."/>
            <person name="Torralba M."/>
            <person name="Gillis M."/>
            <person name="Haft D.H."/>
            <person name="Methe B."/>
            <person name="Sutton G."/>
            <person name="Nelson K.E."/>
        </authorList>
    </citation>
    <scope>NUCLEOTIDE SEQUENCE [LARGE SCALE GENOMIC DNA]</scope>
    <source>
        <strain evidence="1">F0233</strain>
    </source>
</reference>
<dbReference type="OrthoDB" id="2082235at2"/>
<evidence type="ECO:0000313" key="1">
    <source>
        <dbReference type="EMBL" id="ERK60439.1"/>
    </source>
</evidence>
<dbReference type="SUPFAM" id="SSF55144">
    <property type="entry name" value="LigT-like"/>
    <property type="match status" value="1"/>
</dbReference>